<gene>
    <name evidence="5" type="ORF">LZ11_01195</name>
</gene>
<keyword evidence="6" id="KW-1185">Reference proteome</keyword>
<dbReference type="InterPro" id="IPR050575">
    <property type="entry name" value="BMC_shell"/>
</dbReference>
<dbReference type="InterPro" id="IPR000249">
    <property type="entry name" value="BMC_dom"/>
</dbReference>
<evidence type="ECO:0000256" key="1">
    <source>
        <dbReference type="ARBA" id="ARBA00024322"/>
    </source>
</evidence>
<dbReference type="Pfam" id="PF00936">
    <property type="entry name" value="BMC"/>
    <property type="match status" value="2"/>
</dbReference>
<dbReference type="PANTHER" id="PTHR33941:SF11">
    <property type="entry name" value="BACTERIAL MICROCOMPARTMENT SHELL PROTEIN PDUJ"/>
    <property type="match status" value="1"/>
</dbReference>
<proteinExistence type="inferred from homology"/>
<dbReference type="RefSeq" id="WP_148866963.1">
    <property type="nucleotide sequence ID" value="NZ_VNHO01000010.1"/>
</dbReference>
<dbReference type="AlphaFoldDB" id="A0A5S5AVN0"/>
<dbReference type="InterPro" id="IPR011238">
    <property type="entry name" value="Micro_shell_prot_PduT"/>
</dbReference>
<dbReference type="InterPro" id="IPR044872">
    <property type="entry name" value="CcmK/CsoS1_BMC"/>
</dbReference>
<dbReference type="OrthoDB" id="9791973at2"/>
<evidence type="ECO:0000313" key="6">
    <source>
        <dbReference type="Proteomes" id="UP000322294"/>
    </source>
</evidence>
<dbReference type="Gene3D" id="3.30.70.1710">
    <property type="match status" value="2"/>
</dbReference>
<evidence type="ECO:0000256" key="2">
    <source>
        <dbReference type="ARBA" id="ARBA00024446"/>
    </source>
</evidence>
<sequence length="181" mass="18829">MKALGLLEFCEITRGLVASDSMLKSAPVELITATSVCPGKFIVLITGEVGAVKSALKTGKDAFKEGVIDELLIPNPDESLISALWGTADVNMEKQSLGLIETFSVASAIKAADAAAKGANVVVAEIKLARGMGGKCVVVILGEVSAVKTAVENGVRAVEEGLLVSHAVISNVNQKLLREWI</sequence>
<dbReference type="EMBL" id="VNHO01000010">
    <property type="protein sequence ID" value="TYP55480.1"/>
    <property type="molecule type" value="Genomic_DNA"/>
</dbReference>
<dbReference type="PROSITE" id="PS51930">
    <property type="entry name" value="BMC_2"/>
    <property type="match status" value="2"/>
</dbReference>
<dbReference type="PANTHER" id="PTHR33941">
    <property type="entry name" value="PROPANEDIOL UTILIZATION PROTEIN PDUA"/>
    <property type="match status" value="1"/>
</dbReference>
<comment type="subcellular location">
    <subcellularLocation>
        <location evidence="1">Bacterial microcompartment</location>
    </subcellularLocation>
</comment>
<comment type="similarity">
    <text evidence="3">Belongs to the bacterial microcompartments protein family.</text>
</comment>
<dbReference type="CDD" id="cd07053">
    <property type="entry name" value="BMC_PduT_repeat1"/>
    <property type="match status" value="1"/>
</dbReference>
<evidence type="ECO:0000259" key="4">
    <source>
        <dbReference type="PROSITE" id="PS51930"/>
    </source>
</evidence>
<protein>
    <submittedName>
        <fullName evidence="5">Microcompartment protein CcmL/EutN</fullName>
    </submittedName>
</protein>
<reference evidence="5 6" key="1">
    <citation type="submission" date="2019-07" db="EMBL/GenBank/DDBJ databases">
        <title>Genomic Encyclopedia of Type Strains, Phase I: the one thousand microbial genomes (KMG-I) project.</title>
        <authorList>
            <person name="Kyrpides N."/>
        </authorList>
    </citation>
    <scope>NUCLEOTIDE SEQUENCE [LARGE SCALE GENOMIC DNA]</scope>
    <source>
        <strain evidence="5 6">DSM 16647</strain>
    </source>
</reference>
<feature type="domain" description="BMC" evidence="4">
    <location>
        <begin position="96"/>
        <end position="181"/>
    </location>
</feature>
<dbReference type="SMART" id="SM00877">
    <property type="entry name" value="BMC"/>
    <property type="match status" value="2"/>
</dbReference>
<feature type="domain" description="BMC" evidence="4">
    <location>
        <begin position="3"/>
        <end position="85"/>
    </location>
</feature>
<keyword evidence="2" id="KW-1283">Bacterial microcompartment</keyword>
<dbReference type="PIRSF" id="PIRSF034834">
    <property type="entry name" value="PduT"/>
    <property type="match status" value="1"/>
</dbReference>
<dbReference type="Proteomes" id="UP000322294">
    <property type="component" value="Unassembled WGS sequence"/>
</dbReference>
<comment type="caution">
    <text evidence="5">The sequence shown here is derived from an EMBL/GenBank/DDBJ whole genome shotgun (WGS) entry which is preliminary data.</text>
</comment>
<dbReference type="InterPro" id="IPR037233">
    <property type="entry name" value="CcmK-like_sf"/>
</dbReference>
<accession>A0A5S5AVN0</accession>
<dbReference type="SUPFAM" id="SSF143414">
    <property type="entry name" value="CcmK-like"/>
    <property type="match status" value="2"/>
</dbReference>
<dbReference type="GO" id="GO:0031469">
    <property type="term" value="C:bacterial microcompartment"/>
    <property type="evidence" value="ECO:0007669"/>
    <property type="project" value="UniProtKB-SubCell"/>
</dbReference>
<name>A0A5S5AVN0_9FIRM</name>
<evidence type="ECO:0000256" key="3">
    <source>
        <dbReference type="PROSITE-ProRule" id="PRU01278"/>
    </source>
</evidence>
<evidence type="ECO:0000313" key="5">
    <source>
        <dbReference type="EMBL" id="TYP55480.1"/>
    </source>
</evidence>
<organism evidence="5 6">
    <name type="scientific">Thermosediminibacter litoriperuensis</name>
    <dbReference type="NCBI Taxonomy" id="291989"/>
    <lineage>
        <taxon>Bacteria</taxon>
        <taxon>Bacillati</taxon>
        <taxon>Bacillota</taxon>
        <taxon>Clostridia</taxon>
        <taxon>Thermosediminibacterales</taxon>
        <taxon>Thermosediminibacteraceae</taxon>
        <taxon>Thermosediminibacter</taxon>
    </lineage>
</organism>